<sequence>MNWQALTARGIDRPVRKQCPTLFGRTGKGHGLRLLSCLYPAGPFMSTKAGKNGRLLHF</sequence>
<evidence type="ECO:0000313" key="2">
    <source>
        <dbReference type="Proteomes" id="UP000672526"/>
    </source>
</evidence>
<organism evidence="1 2">
    <name type="scientific">Paraburkholderia haematera</name>
    <dbReference type="NCBI Taxonomy" id="2793077"/>
    <lineage>
        <taxon>Bacteria</taxon>
        <taxon>Pseudomonadati</taxon>
        <taxon>Pseudomonadota</taxon>
        <taxon>Betaproteobacteria</taxon>
        <taxon>Burkholderiales</taxon>
        <taxon>Burkholderiaceae</taxon>
        <taxon>Paraburkholderia</taxon>
    </lineage>
</organism>
<gene>
    <name evidence="1" type="ORF">R69888_03952</name>
</gene>
<keyword evidence="2" id="KW-1185">Reference proteome</keyword>
<reference evidence="1 2" key="1">
    <citation type="submission" date="2021-02" db="EMBL/GenBank/DDBJ databases">
        <authorList>
            <person name="Vanwijnsberghe S."/>
        </authorList>
    </citation>
    <scope>NUCLEOTIDE SEQUENCE [LARGE SCALE GENOMIC DNA]</scope>
    <source>
        <strain evidence="1 2">LMG 31837</strain>
    </source>
</reference>
<accession>A0ABN7LWM6</accession>
<dbReference type="EMBL" id="CAJNBK010000010">
    <property type="protein sequence ID" value="CAE6772889.1"/>
    <property type="molecule type" value="Genomic_DNA"/>
</dbReference>
<dbReference type="Proteomes" id="UP000672526">
    <property type="component" value="Unassembled WGS sequence"/>
</dbReference>
<evidence type="ECO:0000313" key="1">
    <source>
        <dbReference type="EMBL" id="CAE6772889.1"/>
    </source>
</evidence>
<name>A0ABN7LWM6_9BURK</name>
<proteinExistence type="predicted"/>
<comment type="caution">
    <text evidence="1">The sequence shown here is derived from an EMBL/GenBank/DDBJ whole genome shotgun (WGS) entry which is preliminary data.</text>
</comment>
<protein>
    <submittedName>
        <fullName evidence="1">Uncharacterized protein</fullName>
    </submittedName>
</protein>